<sequence length="284" mass="33386">MDEKFGTQLDQWHDEDDHVRIIDAIRELPTTEWDYDLVGKLARAYNNVDDYEAAIDLLESVRDKGQGDFLWHYRLGYAYYYMSKYADAFREFETADQINPGDEDTEVFIYLCLAGIEERVFLNSPANMVFVGRKTNRTEKTWKFQDTGNLDMILLYDCKMTKATAAGDDLIFEFEDGFFVDEDHLENPYDLTLKTGKAQLILKRGKLLRDGKAPSADWEDFARKISGKSFEIIEEKREFENDERTVVYNGWVWSENAPDFESEPVFSYESLVYVWDDIREDKPW</sequence>
<dbReference type="EMBL" id="JAWDKD010000007">
    <property type="protein sequence ID" value="MDV0446468.1"/>
    <property type="molecule type" value="Genomic_DNA"/>
</dbReference>
<proteinExistence type="predicted"/>
<keyword evidence="1" id="KW-0802">TPR repeat</keyword>
<reference evidence="2" key="1">
    <citation type="submission" date="2023-06" db="EMBL/GenBank/DDBJ databases">
        <title>Genome sequence of Methanosarcinaceae archaeon Ag5.</title>
        <authorList>
            <person name="Protasov E."/>
            <person name="Platt K."/>
            <person name="Poehlein A."/>
            <person name="Daniel R."/>
            <person name="Brune A."/>
        </authorList>
    </citation>
    <scope>NUCLEOTIDE SEQUENCE</scope>
    <source>
        <strain evidence="2">Ag5</strain>
    </source>
</reference>
<dbReference type="Gene3D" id="1.25.40.10">
    <property type="entry name" value="Tetratricopeptide repeat domain"/>
    <property type="match status" value="1"/>
</dbReference>
<feature type="repeat" description="TPR" evidence="1">
    <location>
        <begin position="69"/>
        <end position="102"/>
    </location>
</feature>
<dbReference type="Proteomes" id="UP001271789">
    <property type="component" value="Unassembled WGS sequence"/>
</dbReference>
<evidence type="ECO:0000256" key="1">
    <source>
        <dbReference type="PROSITE-ProRule" id="PRU00339"/>
    </source>
</evidence>
<evidence type="ECO:0000313" key="2">
    <source>
        <dbReference type="EMBL" id="MDV0446468.1"/>
    </source>
</evidence>
<dbReference type="SUPFAM" id="SSF48452">
    <property type="entry name" value="TPR-like"/>
    <property type="match status" value="1"/>
</dbReference>
<accession>A0AAE4SDD7</accession>
<dbReference type="InterPro" id="IPR011990">
    <property type="entry name" value="TPR-like_helical_dom_sf"/>
</dbReference>
<gene>
    <name evidence="2" type="ORF">MsAg5_03070</name>
</gene>
<dbReference type="InterPro" id="IPR019734">
    <property type="entry name" value="TPR_rpt"/>
</dbReference>
<evidence type="ECO:0008006" key="4">
    <source>
        <dbReference type="Google" id="ProtNLM"/>
    </source>
</evidence>
<dbReference type="AlphaFoldDB" id="A0AAE4SDD7"/>
<comment type="caution">
    <text evidence="2">The sequence shown here is derived from an EMBL/GenBank/DDBJ whole genome shotgun (WGS) entry which is preliminary data.</text>
</comment>
<name>A0AAE4SDD7_9EURY</name>
<protein>
    <recommendedName>
        <fullName evidence="4">Tetratricopeptide repeat protein</fullName>
    </recommendedName>
</protein>
<dbReference type="RefSeq" id="WP_338098864.1">
    <property type="nucleotide sequence ID" value="NZ_JAWDKD010000007.1"/>
</dbReference>
<keyword evidence="3" id="KW-1185">Reference proteome</keyword>
<evidence type="ECO:0000313" key="3">
    <source>
        <dbReference type="Proteomes" id="UP001271789"/>
    </source>
</evidence>
<dbReference type="PROSITE" id="PS50005">
    <property type="entry name" value="TPR"/>
    <property type="match status" value="1"/>
</dbReference>
<organism evidence="2 3">
    <name type="scientific">Methanolapillus africanus</name>
    <dbReference type="NCBI Taxonomy" id="3028297"/>
    <lineage>
        <taxon>Archaea</taxon>
        <taxon>Methanobacteriati</taxon>
        <taxon>Methanobacteriota</taxon>
        <taxon>Stenosarchaea group</taxon>
        <taxon>Methanomicrobia</taxon>
        <taxon>Methanosarcinales</taxon>
        <taxon>Methanosarcinaceae</taxon>
        <taxon>Methanolapillus</taxon>
    </lineage>
</organism>